<dbReference type="KEGG" id="mme:Marme_0302"/>
<dbReference type="CDD" id="cd07473">
    <property type="entry name" value="Peptidases_S8_Subtilisin_like"/>
    <property type="match status" value="1"/>
</dbReference>
<evidence type="ECO:0000313" key="10">
    <source>
        <dbReference type="EMBL" id="ADZ89605.1"/>
    </source>
</evidence>
<dbReference type="Gene3D" id="3.40.50.200">
    <property type="entry name" value="Peptidase S8/S53 domain"/>
    <property type="match status" value="1"/>
</dbReference>
<comment type="similarity">
    <text evidence="1 6 7">Belongs to the peptidase S8 family.</text>
</comment>
<dbReference type="EMBL" id="CP002583">
    <property type="protein sequence ID" value="ADZ89605.1"/>
    <property type="molecule type" value="Genomic_DNA"/>
</dbReference>
<accession>F2JXV6</accession>
<organism evidence="10 11">
    <name type="scientific">Marinomonas mediterranea (strain ATCC 700492 / JCM 21426 / NBRC 103028 / MMB-1)</name>
    <dbReference type="NCBI Taxonomy" id="717774"/>
    <lineage>
        <taxon>Bacteria</taxon>
        <taxon>Pseudomonadati</taxon>
        <taxon>Pseudomonadota</taxon>
        <taxon>Gammaproteobacteria</taxon>
        <taxon>Oceanospirillales</taxon>
        <taxon>Oceanospirillaceae</taxon>
        <taxon>Marinomonas</taxon>
    </lineage>
</organism>
<keyword evidence="4 6" id="KW-0720">Serine protease</keyword>
<sequence precursor="true">MRKRLLLVFLVLFSTTLFASVPSFQNFSTPEFSNDSFIIVWDSNRPSAKDAGISSSVENISSIKQYDHLKTVEVVHLTDSADLKLSMEQARNVVGVKGVFLNYTVTALEDASSATLPNDPQFENLWGLNNTQGSFDINAPEAWGVTTGSEDVYIAVIDSGIDYTHEDLASNMWVNTDEIAGNGIDDDSNGWVDDIYGIDTYNQDGDPFDDNRHGTHVAGTIAGVGNNGIGVAGVSWHTKLIACKFLGSSGSGDTAGALACLDYIINLKVNKGLNIVATNNSWGGGGYSDPLYEAIASQAENDILFIAAAGNSSNNNDLYPSYPASYELPNIISVAASQRSGALAYFSNYGASSVDIVAPGVDILSTVPNNGYSYLSGTSMASPHVAGAAALIKASNSNLTAIQIKNLLLSTANSSVFNERSVAHGDLLLWGESNNGAINCQDMIQLNRFSPSLDRASASLGESVRVEAAIVNCAELLNPPSLLGLGESFTLNDTGVDGDLIAGDGIFSVDVDVTWTGGSSFQFEGYPESVFDIVSVEEPVVTTTEYQYIEIDGTPLSLSDDSYATLDVGFSITLPDGTYQEALTVWSNGIVAFDERYYSYSNTSLPLNGQESLGLVAAYWDDLYPSSETVVSYAVVGNSPNRQFIVNYDSINRFGYSSQTGDGYDVSFQVVFNESTPEILVNYKDVLATSAAGFSNGSGATIGLQLGGRAVQYSYNEALIENETALLFSSGGAKPSITTFDIDGIFRPNQLQTILAEASHPSTDVNLDATLNINGVITEIELGQEVDVSLNLGINTLQLVVTDGQRHVTSSREIEILPYSEAEQALMEQERLAGQADVLSDPAAHGLVSSEQLAIEYANGQNSVLNNPTEYGLVSSDQLEIEYANGQNSVLNNPTEYGLVSSDQLEIEYANGQNSVLNNPTEYGLVSSDQLAIEYANGQNSVLDNPRSYGMLAIAEIEHGVISSSDVEDLPEGVHLVGMMVDVENVAEFFGNVNYVWAYRDGEYFGYIGEGGNSEELITNSGYQLLESVSAGEGIWISK</sequence>
<evidence type="ECO:0000256" key="6">
    <source>
        <dbReference type="PROSITE-ProRule" id="PRU01240"/>
    </source>
</evidence>
<dbReference type="InterPro" id="IPR023827">
    <property type="entry name" value="Peptidase_S8_Asp-AS"/>
</dbReference>
<keyword evidence="8" id="KW-0732">Signal</keyword>
<dbReference type="HOGENOM" id="CLU_292835_0_0_6"/>
<dbReference type="GO" id="GO:0004252">
    <property type="term" value="F:serine-type endopeptidase activity"/>
    <property type="evidence" value="ECO:0007669"/>
    <property type="project" value="UniProtKB-UniRule"/>
</dbReference>
<evidence type="ECO:0000313" key="11">
    <source>
        <dbReference type="Proteomes" id="UP000001062"/>
    </source>
</evidence>
<evidence type="ECO:0000259" key="9">
    <source>
        <dbReference type="Pfam" id="PF00082"/>
    </source>
</evidence>
<evidence type="ECO:0000256" key="3">
    <source>
        <dbReference type="ARBA" id="ARBA00022801"/>
    </source>
</evidence>
<feature type="chain" id="PRO_5003284329" evidence="8">
    <location>
        <begin position="20"/>
        <end position="1039"/>
    </location>
</feature>
<dbReference type="InterPro" id="IPR051048">
    <property type="entry name" value="Peptidase_S8/S53_subtilisin"/>
</dbReference>
<keyword evidence="3 6" id="KW-0378">Hydrolase</keyword>
<dbReference type="PANTHER" id="PTHR43399:SF4">
    <property type="entry name" value="CELL WALL-ASSOCIATED PROTEASE"/>
    <property type="match status" value="1"/>
</dbReference>
<dbReference type="OrthoDB" id="9790784at2"/>
<feature type="active site" description="Charge relay system" evidence="5 6">
    <location>
        <position position="213"/>
    </location>
</feature>
<dbReference type="Proteomes" id="UP000001062">
    <property type="component" value="Chromosome"/>
</dbReference>
<dbReference type="PROSITE" id="PS00136">
    <property type="entry name" value="SUBTILASE_ASP"/>
    <property type="match status" value="1"/>
</dbReference>
<keyword evidence="11" id="KW-1185">Reference proteome</keyword>
<dbReference type="EC" id="3.4.21.62" evidence="10"/>
<dbReference type="RefSeq" id="WP_013659511.1">
    <property type="nucleotide sequence ID" value="NC_015276.1"/>
</dbReference>
<dbReference type="PROSITE" id="PS51892">
    <property type="entry name" value="SUBTILASE"/>
    <property type="match status" value="1"/>
</dbReference>
<evidence type="ECO:0000256" key="4">
    <source>
        <dbReference type="ARBA" id="ARBA00022825"/>
    </source>
</evidence>
<dbReference type="STRING" id="717774.Marme_0302"/>
<evidence type="ECO:0000256" key="8">
    <source>
        <dbReference type="SAM" id="SignalP"/>
    </source>
</evidence>
<dbReference type="PROSITE" id="PS00137">
    <property type="entry name" value="SUBTILASE_HIS"/>
    <property type="match status" value="1"/>
</dbReference>
<dbReference type="eggNOG" id="COG1404">
    <property type="taxonomic scope" value="Bacteria"/>
</dbReference>
<feature type="signal peptide" evidence="8">
    <location>
        <begin position="1"/>
        <end position="19"/>
    </location>
</feature>
<dbReference type="GO" id="GO:0006508">
    <property type="term" value="P:proteolysis"/>
    <property type="evidence" value="ECO:0007669"/>
    <property type="project" value="UniProtKB-KW"/>
</dbReference>
<dbReference type="InterPro" id="IPR034204">
    <property type="entry name" value="PfSUB1-like_cat_dom"/>
</dbReference>
<dbReference type="InterPro" id="IPR036852">
    <property type="entry name" value="Peptidase_S8/S53_dom_sf"/>
</dbReference>
<evidence type="ECO:0000256" key="7">
    <source>
        <dbReference type="RuleBase" id="RU003355"/>
    </source>
</evidence>
<evidence type="ECO:0000256" key="5">
    <source>
        <dbReference type="PIRSR" id="PIRSR615500-1"/>
    </source>
</evidence>
<reference evidence="10 11" key="1">
    <citation type="journal article" date="2012" name="Stand. Genomic Sci.">
        <title>Complete genome sequence of the melanogenic marine bacterium Marinomonas mediterranea type strain (MMB-1(T)).</title>
        <authorList>
            <person name="Lucas-Elio P."/>
            <person name="Goodwin L."/>
            <person name="Woyke T."/>
            <person name="Pitluck S."/>
            <person name="Nolan M."/>
            <person name="Kyrpides N.C."/>
            <person name="Detter J.C."/>
            <person name="Copeland A."/>
            <person name="Teshima H."/>
            <person name="Bruce D."/>
            <person name="Detter C."/>
            <person name="Tapia R."/>
            <person name="Han S."/>
            <person name="Land M.L."/>
            <person name="Ivanova N."/>
            <person name="Mikhailova N."/>
            <person name="Johnston A.W."/>
            <person name="Sanchez-Amat A."/>
        </authorList>
    </citation>
    <scope>NUCLEOTIDE SEQUENCE [LARGE SCALE GENOMIC DNA]</scope>
    <source>
        <strain evidence="11">ATCC 700492 / JCM 21426 / NBRC 103028 / MMB-1</strain>
    </source>
</reference>
<dbReference type="SUPFAM" id="SSF52743">
    <property type="entry name" value="Subtilisin-like"/>
    <property type="match status" value="1"/>
</dbReference>
<feature type="active site" description="Charge relay system" evidence="5 6">
    <location>
        <position position="158"/>
    </location>
</feature>
<evidence type="ECO:0000256" key="2">
    <source>
        <dbReference type="ARBA" id="ARBA00022670"/>
    </source>
</evidence>
<dbReference type="PANTHER" id="PTHR43399">
    <property type="entry name" value="SUBTILISIN-RELATED"/>
    <property type="match status" value="1"/>
</dbReference>
<dbReference type="PROSITE" id="PS00138">
    <property type="entry name" value="SUBTILASE_SER"/>
    <property type="match status" value="1"/>
</dbReference>
<gene>
    <name evidence="10" type="ordered locus">Marme_0302</name>
</gene>
<dbReference type="InterPro" id="IPR022398">
    <property type="entry name" value="Peptidase_S8_His-AS"/>
</dbReference>
<feature type="active site" description="Charge relay system" evidence="5 6">
    <location>
        <position position="379"/>
    </location>
</feature>
<dbReference type="AlphaFoldDB" id="F2JXV6"/>
<protein>
    <submittedName>
        <fullName evidence="10">Subtilisin</fullName>
        <ecNumber evidence="10">3.4.21.62</ecNumber>
    </submittedName>
</protein>
<dbReference type="InterPro" id="IPR000209">
    <property type="entry name" value="Peptidase_S8/S53_dom"/>
</dbReference>
<dbReference type="PRINTS" id="PR00723">
    <property type="entry name" value="SUBTILISIN"/>
</dbReference>
<proteinExistence type="inferred from homology"/>
<name>F2JXV6_MARM1</name>
<dbReference type="InterPro" id="IPR015500">
    <property type="entry name" value="Peptidase_S8_subtilisin-rel"/>
</dbReference>
<evidence type="ECO:0000256" key="1">
    <source>
        <dbReference type="ARBA" id="ARBA00011073"/>
    </source>
</evidence>
<feature type="domain" description="Peptidase S8/S53" evidence="9">
    <location>
        <begin position="150"/>
        <end position="415"/>
    </location>
</feature>
<dbReference type="InterPro" id="IPR023828">
    <property type="entry name" value="Peptidase_S8_Ser-AS"/>
</dbReference>
<dbReference type="PATRIC" id="fig|717774.3.peg.310"/>
<dbReference type="Pfam" id="PF00082">
    <property type="entry name" value="Peptidase_S8"/>
    <property type="match status" value="1"/>
</dbReference>
<keyword evidence="2 6" id="KW-0645">Protease</keyword>